<dbReference type="RefSeq" id="WP_057907967.1">
    <property type="nucleotide sequence ID" value="NZ_AYZB01000008.1"/>
</dbReference>
<dbReference type="Gene3D" id="3.40.50.300">
    <property type="entry name" value="P-loop containing nucleotide triphosphate hydrolases"/>
    <property type="match status" value="1"/>
</dbReference>
<feature type="region of interest" description="Disordered" evidence="1">
    <location>
        <begin position="1"/>
        <end position="30"/>
    </location>
</feature>
<dbReference type="InterPro" id="IPR027417">
    <property type="entry name" value="P-loop_NTPase"/>
</dbReference>
<gene>
    <name evidence="2" type="ORF">FC90_GL001470</name>
</gene>
<feature type="compositionally biased region" description="Basic and acidic residues" evidence="1">
    <location>
        <begin position="1"/>
        <end position="11"/>
    </location>
</feature>
<evidence type="ECO:0000313" key="3">
    <source>
        <dbReference type="Proteomes" id="UP000050823"/>
    </source>
</evidence>
<organism evidence="2 3">
    <name type="scientific">Latilactobacillus graminis DSM 20719</name>
    <dbReference type="NCBI Taxonomy" id="1423752"/>
    <lineage>
        <taxon>Bacteria</taxon>
        <taxon>Bacillati</taxon>
        <taxon>Bacillota</taxon>
        <taxon>Bacilli</taxon>
        <taxon>Lactobacillales</taxon>
        <taxon>Lactobacillaceae</taxon>
        <taxon>Latilactobacillus</taxon>
    </lineage>
</organism>
<sequence length="899" mass="102529">MITDKRLEALKNKSSGGTEPPEPKKTDLGVTNVGHVCEELPVSKAEDETIKIHKSPKIKKLKKSLFKKLPKASKKNDSNSVGRTTLDWIRYNRIIDENTFSMRDGYVTDFLAFKTYPVQDSTEDIKRIAIRDFWSMLRGLSSSDDIKIIFTNYSEDVSMNVEYLKKRQALVKYRTPYIEREFQHALSQFDEIGHDRQSFKPFLQIFAKDQDDLDHLRENILDYSGSYFALSQVSLADKVRLIFKLHNPGTVTVPSDLYVGSDTVGRPEGAQEIVDKHEYDPIFLSQIQPQGGVSQADNEIIRYGDGYLKVLHLYKYRVTNDAFWGQDVFQNSKYLVTADVKTVNTDGKGTRKNFNSAITEHSDAMTKARNFQDKTEAAINYNSVKESAEAITSGEETMKQLHTRIYVFEPTREEVISAAERVREKFQKRSFDAISFVDEIDDEVKGLFDPFAVQNDNRPRKGQEMRGLSLAGSYPFNYSQLIDPTGMYTGYALYSETGIVCLDTFHKDKERKSYNGIIVGGQGYGKTTAIKFEAKKNTLVGNYSYLFLDGQEGVRLAEELGGESVNARYLPVNWFQIFAANVDETSGKILEQASFDTNLNRIQTTFMIAKNIEQGDYLMDLFEKYLRPFYEFWIDANALPMDTITQQDPHKYPLAADFLAYLEEHRDDSPADSVAMNQLITKLDNLVTSRGEIFNQYSSYSFERQVYAFNMKDLSSLGDSTYNAQFYTLVALITNEVMQRGEIQKYQFDNNTKSNDEYQFSSIVIDEFHKLVTSKNVLLINQLAELSRELRKMFGGIWVATQHLADCFPDKSSDGQLGEMSKAVMAMFQSTTYRFLFNQDESARQLIKQVFGESISDKDVKDISELKEGQCVFNIRGVTTLQFAMQISASDLSIFGGGR</sequence>
<dbReference type="SUPFAM" id="SSF52540">
    <property type="entry name" value="P-loop containing nucleoside triphosphate hydrolases"/>
    <property type="match status" value="1"/>
</dbReference>
<accession>A0AA89I1A0</accession>
<evidence type="ECO:0008006" key="4">
    <source>
        <dbReference type="Google" id="ProtNLM"/>
    </source>
</evidence>
<dbReference type="Gene3D" id="1.10.8.730">
    <property type="match status" value="1"/>
</dbReference>
<dbReference type="PANTHER" id="PTHR30121">
    <property type="entry name" value="UNCHARACTERIZED PROTEIN YJGR-RELATED"/>
    <property type="match status" value="1"/>
</dbReference>
<evidence type="ECO:0000256" key="1">
    <source>
        <dbReference type="SAM" id="MobiDB-lite"/>
    </source>
</evidence>
<evidence type="ECO:0000313" key="2">
    <source>
        <dbReference type="EMBL" id="KRM23678.1"/>
    </source>
</evidence>
<dbReference type="EMBL" id="AYZB01000008">
    <property type="protein sequence ID" value="KRM23678.1"/>
    <property type="molecule type" value="Genomic_DNA"/>
</dbReference>
<comment type="caution">
    <text evidence="2">The sequence shown here is derived from an EMBL/GenBank/DDBJ whole genome shotgun (WGS) entry which is preliminary data.</text>
</comment>
<proteinExistence type="predicted"/>
<protein>
    <recommendedName>
        <fullName evidence="4">AAA-like domain-containing protein</fullName>
    </recommendedName>
</protein>
<dbReference type="InterPro" id="IPR051162">
    <property type="entry name" value="T4SS_component"/>
</dbReference>
<reference evidence="2 3" key="1">
    <citation type="journal article" date="2015" name="Genome Announc.">
        <title>Expanding the biotechnology potential of lactobacilli through comparative genomics of 213 strains and associated genera.</title>
        <authorList>
            <person name="Sun Z."/>
            <person name="Harris H.M."/>
            <person name="McCann A."/>
            <person name="Guo C."/>
            <person name="Argimon S."/>
            <person name="Zhang W."/>
            <person name="Yang X."/>
            <person name="Jeffery I.B."/>
            <person name="Cooney J.C."/>
            <person name="Kagawa T.F."/>
            <person name="Liu W."/>
            <person name="Song Y."/>
            <person name="Salvetti E."/>
            <person name="Wrobel A."/>
            <person name="Rasinkangas P."/>
            <person name="Parkhill J."/>
            <person name="Rea M.C."/>
            <person name="O'Sullivan O."/>
            <person name="Ritari J."/>
            <person name="Douillard F.P."/>
            <person name="Paul Ross R."/>
            <person name="Yang R."/>
            <person name="Briner A.E."/>
            <person name="Felis G.E."/>
            <person name="de Vos W.M."/>
            <person name="Barrangou R."/>
            <person name="Klaenhammer T.R."/>
            <person name="Caufield P.W."/>
            <person name="Cui Y."/>
            <person name="Zhang H."/>
            <person name="O'Toole P.W."/>
        </authorList>
    </citation>
    <scope>NUCLEOTIDE SEQUENCE [LARGE SCALE GENOMIC DNA]</scope>
    <source>
        <strain evidence="2 3">DSM 20719</strain>
    </source>
</reference>
<dbReference type="PANTHER" id="PTHR30121:SF6">
    <property type="entry name" value="SLR6007 PROTEIN"/>
    <property type="match status" value="1"/>
</dbReference>
<dbReference type="AlphaFoldDB" id="A0AA89I1A0"/>
<dbReference type="Proteomes" id="UP000050823">
    <property type="component" value="Unassembled WGS sequence"/>
</dbReference>
<name>A0AA89I1A0_9LACO</name>